<dbReference type="SUPFAM" id="SSF81383">
    <property type="entry name" value="F-box domain"/>
    <property type="match status" value="1"/>
</dbReference>
<dbReference type="AlphaFoldDB" id="A0ABD1DGB0"/>
<dbReference type="PROSITE" id="PS50181">
    <property type="entry name" value="FBOX"/>
    <property type="match status" value="1"/>
</dbReference>
<dbReference type="CDD" id="cd09917">
    <property type="entry name" value="F-box_SF"/>
    <property type="match status" value="1"/>
</dbReference>
<feature type="domain" description="F-box" evidence="1">
    <location>
        <begin position="59"/>
        <end position="105"/>
    </location>
</feature>
<organism evidence="2 3">
    <name type="scientific">Culex pipiens pipiens</name>
    <name type="common">Northern house mosquito</name>
    <dbReference type="NCBI Taxonomy" id="38569"/>
    <lineage>
        <taxon>Eukaryota</taxon>
        <taxon>Metazoa</taxon>
        <taxon>Ecdysozoa</taxon>
        <taxon>Arthropoda</taxon>
        <taxon>Hexapoda</taxon>
        <taxon>Insecta</taxon>
        <taxon>Pterygota</taxon>
        <taxon>Neoptera</taxon>
        <taxon>Endopterygota</taxon>
        <taxon>Diptera</taxon>
        <taxon>Nematocera</taxon>
        <taxon>Culicoidea</taxon>
        <taxon>Culicidae</taxon>
        <taxon>Culicinae</taxon>
        <taxon>Culicini</taxon>
        <taxon>Culex</taxon>
        <taxon>Culex</taxon>
    </lineage>
</organism>
<reference evidence="2 3" key="1">
    <citation type="submission" date="2024-05" db="EMBL/GenBank/DDBJ databases">
        <title>Culex pipiens pipiens assembly and annotation.</title>
        <authorList>
            <person name="Alout H."/>
            <person name="Durand T."/>
        </authorList>
    </citation>
    <scope>NUCLEOTIDE SEQUENCE [LARGE SCALE GENOMIC DNA]</scope>
    <source>
        <strain evidence="2">HA-2024</strain>
        <tissue evidence="2">Whole body</tissue>
    </source>
</reference>
<evidence type="ECO:0000313" key="2">
    <source>
        <dbReference type="EMBL" id="KAL1398582.1"/>
    </source>
</evidence>
<dbReference type="Proteomes" id="UP001562425">
    <property type="component" value="Unassembled WGS sequence"/>
</dbReference>
<protein>
    <recommendedName>
        <fullName evidence="1">F-box domain-containing protein</fullName>
    </recommendedName>
</protein>
<comment type="caution">
    <text evidence="2">The sequence shown here is derived from an EMBL/GenBank/DDBJ whole genome shotgun (WGS) entry which is preliminary data.</text>
</comment>
<evidence type="ECO:0000259" key="1">
    <source>
        <dbReference type="PROSITE" id="PS50181"/>
    </source>
</evidence>
<dbReference type="Gene3D" id="3.80.10.10">
    <property type="entry name" value="Ribonuclease Inhibitor"/>
    <property type="match status" value="1"/>
</dbReference>
<proteinExistence type="predicted"/>
<name>A0ABD1DGB0_CULPP</name>
<keyword evidence="3" id="KW-1185">Reference proteome</keyword>
<evidence type="ECO:0000313" key="3">
    <source>
        <dbReference type="Proteomes" id="UP001562425"/>
    </source>
</evidence>
<dbReference type="SUPFAM" id="SSF52047">
    <property type="entry name" value="RNI-like"/>
    <property type="match status" value="1"/>
</dbReference>
<gene>
    <name evidence="2" type="ORF">pipiens_008840</name>
</gene>
<dbReference type="InterPro" id="IPR036047">
    <property type="entry name" value="F-box-like_dom_sf"/>
</dbReference>
<dbReference type="InterPro" id="IPR032675">
    <property type="entry name" value="LRR_dom_sf"/>
</dbReference>
<dbReference type="SMART" id="SM00256">
    <property type="entry name" value="FBOX"/>
    <property type="match status" value="1"/>
</dbReference>
<dbReference type="Gene3D" id="1.20.1280.50">
    <property type="match status" value="1"/>
</dbReference>
<accession>A0ABD1DGB0</accession>
<dbReference type="Pfam" id="PF12937">
    <property type="entry name" value="F-box-like"/>
    <property type="match status" value="1"/>
</dbReference>
<dbReference type="InterPro" id="IPR001810">
    <property type="entry name" value="F-box_dom"/>
</dbReference>
<dbReference type="EMBL" id="JBEHCU010005844">
    <property type="protein sequence ID" value="KAL1398582.1"/>
    <property type="molecule type" value="Genomic_DNA"/>
</dbReference>
<sequence length="441" mass="50085">MDLSLANVIPCNGPCRKRFHPATVNLDQTVADVLRTSNGKSSGLWWFCPECRQTVDLPLHYVTDLSAEMLGMIFQYLDVNSLLEVRSTCHRWKDIVDQSYSLRKEFFVAFNGKFTMDETFQPENLLPASRTRLNPSKIICVESWWPAFGAALTELSLCFCEIGLPVLLGMLRATPNLISLSLDITEYNSDEVIGADFRLEKLESLFCRRVLDIFGDIFPRLRKVEFLLVEDDDNDEEIAACLLMRSVQGTLKNLSCYLTQFIVDQICSMDQLKLETVDDLSNSDLAVQLSQMQPSIRVLSCQAAVNEDLIDIGKNLKNLEELSAIMPPAEEYEEILVPSFLTEMPQLTKLTLAAEDDLYLNFERIKCSNLSYLSLDGILDKMPQLKELEIMACPITDKSVEFITENCSHLLVTIRCDQVSSVARKLLNRVTRKQEHFSNIC</sequence>